<feature type="domain" description="Rab3-GAP regulatory subunit N-terminal" evidence="2">
    <location>
        <begin position="84"/>
        <end position="201"/>
    </location>
</feature>
<accession>A0A9W7XM43</accession>
<feature type="region of interest" description="Disordered" evidence="1">
    <location>
        <begin position="52"/>
        <end position="72"/>
    </location>
</feature>
<keyword evidence="4" id="KW-1185">Reference proteome</keyword>
<proteinExistence type="predicted"/>
<name>A0A9W7XM43_9FUNG</name>
<dbReference type="PANTHER" id="PTHR12472:SF0">
    <property type="entry name" value="RAB3 GTPASE-ACTIVATING PROTEIN NON-CATALYTIC SUBUNIT"/>
    <property type="match status" value="1"/>
</dbReference>
<gene>
    <name evidence="3" type="ORF">LPJ64_002891</name>
</gene>
<dbReference type="InterPro" id="IPR032839">
    <property type="entry name" value="RAB3GAP_N"/>
</dbReference>
<dbReference type="InterPro" id="IPR026059">
    <property type="entry name" value="Rab3GAP2"/>
</dbReference>
<evidence type="ECO:0000313" key="3">
    <source>
        <dbReference type="EMBL" id="KAJ1645550.1"/>
    </source>
</evidence>
<evidence type="ECO:0000259" key="2">
    <source>
        <dbReference type="Pfam" id="PF14655"/>
    </source>
</evidence>
<dbReference type="EMBL" id="JANBOH010000100">
    <property type="protein sequence ID" value="KAJ1645550.1"/>
    <property type="molecule type" value="Genomic_DNA"/>
</dbReference>
<protein>
    <recommendedName>
        <fullName evidence="2">Rab3-GAP regulatory subunit N-terminal domain-containing protein</fullName>
    </recommendedName>
</protein>
<reference evidence="3" key="1">
    <citation type="submission" date="2022-07" db="EMBL/GenBank/DDBJ databases">
        <title>Phylogenomic reconstructions and comparative analyses of Kickxellomycotina fungi.</title>
        <authorList>
            <person name="Reynolds N.K."/>
            <person name="Stajich J.E."/>
            <person name="Barry K."/>
            <person name="Grigoriev I.V."/>
            <person name="Crous P."/>
            <person name="Smith M.E."/>
        </authorList>
    </citation>
    <scope>NUCLEOTIDE SEQUENCE</scope>
    <source>
        <strain evidence="3">NBRC 105413</strain>
    </source>
</reference>
<dbReference type="AlphaFoldDB" id="A0A9W7XM43"/>
<dbReference type="Proteomes" id="UP001145021">
    <property type="component" value="Unassembled WGS sequence"/>
</dbReference>
<feature type="domain" description="Rab3-GAP regulatory subunit N-terminal" evidence="2">
    <location>
        <begin position="248"/>
        <end position="540"/>
    </location>
</feature>
<comment type="caution">
    <text evidence="3">The sequence shown here is derived from an EMBL/GenBank/DDBJ whole genome shotgun (WGS) entry which is preliminary data.</text>
</comment>
<sequence length="586" mass="63053">MSICSSGSNHNLYKQQQIASKNGLLSLKPGARIPPALLRLLFGDNGSSYNKDTSDEESLNTANSSSTDSLSPASLSFKKQLARSVYALSMHSAYLAIAYADRYMLLERPEEITASANNYRLVSVGSEAAMAGELITALYCLGVYVPQQGSAKQGSTYKSQSLCVAVGYSSGYLRIFSLYGHLLTSHRFHSQPLIRIRLRVPFQGKESDDLQDGHIWNYSINENQNDNFSEYDNGGVGRFNIGSSDGGATEDAEEMCLTYADGTMVSIDGQSLYLALRLCLNEAASAESDEPIFQYKKWAFDLNMPLVSDAVSYGPALFRDPLSSLAKASLTSSPLLSDATARFIVAPQHGDAVFGIFMTNEDATMSFSAVDIAGKVAAKVTGAVLNIAKSYFWRSSPQPTPRISDANKHGIAGSDDPGTVVPCAFAIRDNPRKVLDISLAPAPYNLAALTDSLGRVLLFDLENCEVVHMLKGLRGSQCAWLEMESSDHEGAADGLQGLFRNRRLFIVVYAGRRGTVEIFELGSLERPIASVSVGLGWKLVQCPTQLLGGSLVVGTAGKSRRAAAPSLASCMLFSENGQAASIRLAI</sequence>
<dbReference type="PANTHER" id="PTHR12472">
    <property type="entry name" value="RAB3-GAP REGULATORY DOMAIN"/>
    <property type="match status" value="1"/>
</dbReference>
<evidence type="ECO:0000313" key="4">
    <source>
        <dbReference type="Proteomes" id="UP001145021"/>
    </source>
</evidence>
<feature type="compositionally biased region" description="Low complexity" evidence="1">
    <location>
        <begin position="59"/>
        <end position="72"/>
    </location>
</feature>
<evidence type="ECO:0000256" key="1">
    <source>
        <dbReference type="SAM" id="MobiDB-lite"/>
    </source>
</evidence>
<organism evidence="3 4">
    <name type="scientific">Coemansia asiatica</name>
    <dbReference type="NCBI Taxonomy" id="1052880"/>
    <lineage>
        <taxon>Eukaryota</taxon>
        <taxon>Fungi</taxon>
        <taxon>Fungi incertae sedis</taxon>
        <taxon>Zoopagomycota</taxon>
        <taxon>Kickxellomycotina</taxon>
        <taxon>Kickxellomycetes</taxon>
        <taxon>Kickxellales</taxon>
        <taxon>Kickxellaceae</taxon>
        <taxon>Coemansia</taxon>
    </lineage>
</organism>
<dbReference type="Pfam" id="PF14655">
    <property type="entry name" value="RAB3GAP2_N"/>
    <property type="match status" value="2"/>
</dbReference>